<dbReference type="AlphaFoldDB" id="A0A833TA74"/>
<reference evidence="1" key="1">
    <citation type="submission" date="2020-04" db="EMBL/GenBank/DDBJ databases">
        <title>Hybrid Assembly of Korean Phytophthora infestans isolates.</title>
        <authorList>
            <person name="Prokchorchik M."/>
            <person name="Lee Y."/>
            <person name="Seo J."/>
            <person name="Cho J.-H."/>
            <person name="Park Y.-E."/>
            <person name="Jang D.-C."/>
            <person name="Im J.-S."/>
            <person name="Choi J.-G."/>
            <person name="Park H.-J."/>
            <person name="Lee G.-B."/>
            <person name="Lee Y.-G."/>
            <person name="Hong S.-Y."/>
            <person name="Cho K."/>
            <person name="Sohn K.H."/>
        </authorList>
    </citation>
    <scope>NUCLEOTIDE SEQUENCE</scope>
    <source>
        <strain evidence="1">KR_1_A1</strain>
        <strain evidence="2">KR_2_A2</strain>
    </source>
</reference>
<name>A0A833TA74_PHYIN</name>
<dbReference type="Proteomes" id="UP000704712">
    <property type="component" value="Unassembled WGS sequence"/>
</dbReference>
<dbReference type="Proteomes" id="UP000602510">
    <property type="component" value="Unassembled WGS sequence"/>
</dbReference>
<protein>
    <submittedName>
        <fullName evidence="1">Uncharacterized protein</fullName>
    </submittedName>
</protein>
<evidence type="ECO:0000313" key="2">
    <source>
        <dbReference type="EMBL" id="KAF4132330.1"/>
    </source>
</evidence>
<proteinExistence type="predicted"/>
<evidence type="ECO:0000313" key="3">
    <source>
        <dbReference type="Proteomes" id="UP000602510"/>
    </source>
</evidence>
<evidence type="ECO:0000313" key="1">
    <source>
        <dbReference type="EMBL" id="KAF4039344.1"/>
    </source>
</evidence>
<accession>A0A833TA74</accession>
<sequence>MEALSTGGRTDFNGSTVGGYSDKAALGWITVVVGADDDYKRRDGVEVVANMVRLSLSSTT</sequence>
<comment type="caution">
    <text evidence="1">The sequence shown here is derived from an EMBL/GenBank/DDBJ whole genome shotgun (WGS) entry which is preliminary data.</text>
</comment>
<dbReference type="EMBL" id="JAACNO010002552">
    <property type="protein sequence ID" value="KAF4132330.1"/>
    <property type="molecule type" value="Genomic_DNA"/>
</dbReference>
<organism evidence="1 3">
    <name type="scientific">Phytophthora infestans</name>
    <name type="common">Potato late blight agent</name>
    <name type="synonym">Botrytis infestans</name>
    <dbReference type="NCBI Taxonomy" id="4787"/>
    <lineage>
        <taxon>Eukaryota</taxon>
        <taxon>Sar</taxon>
        <taxon>Stramenopiles</taxon>
        <taxon>Oomycota</taxon>
        <taxon>Peronosporomycetes</taxon>
        <taxon>Peronosporales</taxon>
        <taxon>Peronosporaceae</taxon>
        <taxon>Phytophthora</taxon>
    </lineage>
</organism>
<keyword evidence="3" id="KW-1185">Reference proteome</keyword>
<dbReference type="EMBL" id="WSZM01000176">
    <property type="protein sequence ID" value="KAF4039344.1"/>
    <property type="molecule type" value="Genomic_DNA"/>
</dbReference>
<gene>
    <name evidence="1" type="ORF">GN244_ATG08477</name>
    <name evidence="2" type="ORF">GN958_ATG18447</name>
</gene>